<evidence type="ECO:0008006" key="5">
    <source>
        <dbReference type="Google" id="ProtNLM"/>
    </source>
</evidence>
<dbReference type="PANTHER" id="PTHR12499">
    <property type="entry name" value="OPTIC ATROPHY 3 PROTEIN OPA3"/>
    <property type="match status" value="1"/>
</dbReference>
<dbReference type="AlphaFoldDB" id="A0A0L8GQV0"/>
<evidence type="ECO:0000256" key="1">
    <source>
        <dbReference type="ARBA" id="ARBA00007584"/>
    </source>
</evidence>
<name>A0A0L8GQV0_OCTBM</name>
<gene>
    <name evidence="4" type="ORF">OCBIM_22029588mg</name>
</gene>
<protein>
    <recommendedName>
        <fullName evidence="5">OPA3-like protein</fullName>
    </recommendedName>
</protein>
<dbReference type="KEGG" id="obi:106875290"/>
<dbReference type="EMBL" id="KQ420779">
    <property type="protein sequence ID" value="KOF79363.1"/>
    <property type="molecule type" value="Genomic_DNA"/>
</dbReference>
<proteinExistence type="inferred from homology"/>
<comment type="similarity">
    <text evidence="1">Belongs to the OPA3 family.</text>
</comment>
<dbReference type="Pfam" id="PF07047">
    <property type="entry name" value="OPA3"/>
    <property type="match status" value="1"/>
</dbReference>
<evidence type="ECO:0000313" key="4">
    <source>
        <dbReference type="EMBL" id="KOF79363.1"/>
    </source>
</evidence>
<sequence length="170" mass="19443">MVAAFPIAKLASLAVKQISKPLANAIKNKAKAHPFIRKFVCMPPAQLYHWAEVNVKMRVMGLGKAKDVQKLNEQMATELGAELLGEAIIFFIAATTIYVEYQRSAMKEQVKEEGKSQKIRRLENRIQELDIVTDQQEARIRELSRLVLDIQSRLYDVKPSDASWFRRKSN</sequence>
<dbReference type="GO" id="GO:0019216">
    <property type="term" value="P:regulation of lipid metabolic process"/>
    <property type="evidence" value="ECO:0007669"/>
    <property type="project" value="TreeGrafter"/>
</dbReference>
<accession>A0A0L8GQV0</accession>
<dbReference type="GO" id="GO:0005739">
    <property type="term" value="C:mitochondrion"/>
    <property type="evidence" value="ECO:0007669"/>
    <property type="project" value="TreeGrafter"/>
</dbReference>
<reference evidence="4" key="1">
    <citation type="submission" date="2015-07" db="EMBL/GenBank/DDBJ databases">
        <title>MeaNS - Measles Nucleotide Surveillance Program.</title>
        <authorList>
            <person name="Tran T."/>
            <person name="Druce J."/>
        </authorList>
    </citation>
    <scope>NUCLEOTIDE SEQUENCE</scope>
    <source>
        <strain evidence="4">UCB-OBI-ISO-001</strain>
        <tissue evidence="4">Gonad</tissue>
    </source>
</reference>
<evidence type="ECO:0000256" key="3">
    <source>
        <dbReference type="SAM" id="Coils"/>
    </source>
</evidence>
<dbReference type="STRING" id="37653.A0A0L8GQV0"/>
<feature type="coiled-coil region" evidence="3">
    <location>
        <begin position="112"/>
        <end position="139"/>
    </location>
</feature>
<dbReference type="OMA" id="KMYVMNL"/>
<organism evidence="4">
    <name type="scientific">Octopus bimaculoides</name>
    <name type="common">California two-spotted octopus</name>
    <dbReference type="NCBI Taxonomy" id="37653"/>
    <lineage>
        <taxon>Eukaryota</taxon>
        <taxon>Metazoa</taxon>
        <taxon>Spiralia</taxon>
        <taxon>Lophotrochozoa</taxon>
        <taxon>Mollusca</taxon>
        <taxon>Cephalopoda</taxon>
        <taxon>Coleoidea</taxon>
        <taxon>Octopodiformes</taxon>
        <taxon>Octopoda</taxon>
        <taxon>Incirrata</taxon>
        <taxon>Octopodidae</taxon>
        <taxon>Octopus</taxon>
    </lineage>
</organism>
<dbReference type="PANTHER" id="PTHR12499:SF0">
    <property type="entry name" value="OPTIC ATROPHY 3 PROTEIN"/>
    <property type="match status" value="1"/>
</dbReference>
<dbReference type="OrthoDB" id="2129069at2759"/>
<keyword evidence="2 3" id="KW-0175">Coiled coil</keyword>
<dbReference type="InterPro" id="IPR010754">
    <property type="entry name" value="OPA3-like"/>
</dbReference>
<evidence type="ECO:0000256" key="2">
    <source>
        <dbReference type="ARBA" id="ARBA00023054"/>
    </source>
</evidence>